<dbReference type="Pfam" id="PF08546">
    <property type="entry name" value="ApbA_C"/>
    <property type="match status" value="1"/>
</dbReference>
<dbReference type="Gene3D" id="3.40.50.720">
    <property type="entry name" value="NAD(P)-binding Rossmann-like Domain"/>
    <property type="match status" value="1"/>
</dbReference>
<evidence type="ECO:0000259" key="10">
    <source>
        <dbReference type="Pfam" id="PF08546"/>
    </source>
</evidence>
<dbReference type="InterPro" id="IPR013332">
    <property type="entry name" value="KPR_N"/>
</dbReference>
<evidence type="ECO:0000256" key="6">
    <source>
        <dbReference type="ARBA" id="ARBA00047506"/>
    </source>
</evidence>
<evidence type="ECO:0000259" key="9">
    <source>
        <dbReference type="Pfam" id="PF02558"/>
    </source>
</evidence>
<comment type="function">
    <text evidence="8">Catalyzes the NADPH-dependent reduction of ketopantoate into pantoic acid.</text>
</comment>
<evidence type="ECO:0000256" key="2">
    <source>
        <dbReference type="ARBA" id="ARBA00007870"/>
    </source>
</evidence>
<evidence type="ECO:0000256" key="1">
    <source>
        <dbReference type="ARBA" id="ARBA00004724"/>
    </source>
</evidence>
<dbReference type="RefSeq" id="WP_317137661.1">
    <property type="nucleotide sequence ID" value="NZ_CP043875.1"/>
</dbReference>
<dbReference type="PANTHER" id="PTHR21708:SF26">
    <property type="entry name" value="2-DEHYDROPANTOATE 2-REDUCTASE"/>
    <property type="match status" value="1"/>
</dbReference>
<protein>
    <recommendedName>
        <fullName evidence="8">2-dehydropantoate 2-reductase</fullName>
        <ecNumber evidence="8">1.1.1.169</ecNumber>
    </recommendedName>
    <alternativeName>
        <fullName evidence="8">Ketopantoate reductase</fullName>
    </alternativeName>
</protein>
<reference evidence="11 12" key="1">
    <citation type="submission" date="2019-09" db="EMBL/GenBank/DDBJ databases">
        <title>The complete genome of Methanoplanus sp. FWC-SCC4.</title>
        <authorList>
            <person name="Chen S.-C."/>
            <person name="Zhou Y.-Z."/>
            <person name="Lai M.-C."/>
        </authorList>
    </citation>
    <scope>NUCLEOTIDE SEQUENCE [LARGE SCALE GENOMIC DNA]</scope>
    <source>
        <strain evidence="11 12">FWC-SCC4</strain>
    </source>
</reference>
<feature type="domain" description="Ketopantoate reductase N-terminal" evidence="9">
    <location>
        <begin position="6"/>
        <end position="153"/>
    </location>
</feature>
<evidence type="ECO:0000256" key="3">
    <source>
        <dbReference type="ARBA" id="ARBA00022857"/>
    </source>
</evidence>
<dbReference type="InterPro" id="IPR003710">
    <property type="entry name" value="ApbA"/>
</dbReference>
<comment type="catalytic activity">
    <reaction evidence="7">
        <text>(R)-pantoate + NAD(+) = 2-dehydropantoate + NADH + H(+)</text>
        <dbReference type="Rhea" id="RHEA:61292"/>
        <dbReference type="ChEBI" id="CHEBI:11561"/>
        <dbReference type="ChEBI" id="CHEBI:15378"/>
        <dbReference type="ChEBI" id="CHEBI:15980"/>
        <dbReference type="ChEBI" id="CHEBI:57540"/>
        <dbReference type="ChEBI" id="CHEBI:57945"/>
    </reaction>
    <physiologicalReaction direction="right-to-left" evidence="7">
        <dbReference type="Rhea" id="RHEA:61294"/>
    </physiologicalReaction>
</comment>
<sequence>MTKCKVLIIGAGAVGLSIAAKISENADVSVVCRKRHSDSIAKNGLLMDGIWGEKTVCNINCITEKNPAKNDDYDFIFLTSKSTDTEKLCDEYKGLMSGKPVVSIQNGIGNEEIISGFTDIVLGATITTNFQATGDGRVNVNSESGSMKIGFFPDDSLINYNANEILDNIIEILTKSGIPVEKSSNIKSAIWEKSLLNIAVNPLTAILSVNTGELLDENLKEIVSEIIYEAFEVIKAEKISVKWNDAEDYLSYLFEYLLPAFYTSYTSMYQDLKLNRMTEIDFINGAIVKRGKDHGIITPYNSFVSGLVRYKQKKS</sequence>
<accession>A0AA97FB12</accession>
<name>A0AA97FB12_9EURY</name>
<evidence type="ECO:0000256" key="5">
    <source>
        <dbReference type="ARBA" id="ARBA00023002"/>
    </source>
</evidence>
<evidence type="ECO:0000313" key="11">
    <source>
        <dbReference type="EMBL" id="WOF16085.1"/>
    </source>
</evidence>
<dbReference type="SUPFAM" id="SSF48179">
    <property type="entry name" value="6-phosphogluconate dehydrogenase C-terminal domain-like"/>
    <property type="match status" value="1"/>
</dbReference>
<dbReference type="PANTHER" id="PTHR21708">
    <property type="entry name" value="PROBABLE 2-DEHYDROPANTOATE 2-REDUCTASE"/>
    <property type="match status" value="1"/>
</dbReference>
<comment type="pathway">
    <text evidence="1 8">Cofactor biosynthesis; coenzyme A biosynthesis.</text>
</comment>
<keyword evidence="4 8" id="KW-0173">Coenzyme A biosynthesis</keyword>
<proteinExistence type="inferred from homology"/>
<dbReference type="EC" id="1.1.1.169" evidence="8"/>
<dbReference type="Gene3D" id="1.10.1040.10">
    <property type="entry name" value="N-(1-d-carboxylethyl)-l-norvaline Dehydrogenase, domain 2"/>
    <property type="match status" value="1"/>
</dbReference>
<dbReference type="GO" id="GO:0015940">
    <property type="term" value="P:pantothenate biosynthetic process"/>
    <property type="evidence" value="ECO:0007669"/>
    <property type="project" value="InterPro"/>
</dbReference>
<dbReference type="InterPro" id="IPR013328">
    <property type="entry name" value="6PGD_dom2"/>
</dbReference>
<evidence type="ECO:0000256" key="8">
    <source>
        <dbReference type="RuleBase" id="RU362068"/>
    </source>
</evidence>
<dbReference type="GO" id="GO:0005737">
    <property type="term" value="C:cytoplasm"/>
    <property type="evidence" value="ECO:0007669"/>
    <property type="project" value="TreeGrafter"/>
</dbReference>
<evidence type="ECO:0000256" key="4">
    <source>
        <dbReference type="ARBA" id="ARBA00022993"/>
    </source>
</evidence>
<dbReference type="InterPro" id="IPR036291">
    <property type="entry name" value="NAD(P)-bd_dom_sf"/>
</dbReference>
<dbReference type="Proteomes" id="UP001301797">
    <property type="component" value="Chromosome"/>
</dbReference>
<keyword evidence="12" id="KW-1185">Reference proteome</keyword>
<comment type="similarity">
    <text evidence="2 8">Belongs to the ketopantoate reductase family.</text>
</comment>
<dbReference type="GO" id="GO:0015937">
    <property type="term" value="P:coenzyme A biosynthetic process"/>
    <property type="evidence" value="ECO:0007669"/>
    <property type="project" value="UniProtKB-KW"/>
</dbReference>
<dbReference type="KEGG" id="mefw:F1737_04875"/>
<evidence type="ECO:0000256" key="7">
    <source>
        <dbReference type="ARBA" id="ARBA00048196"/>
    </source>
</evidence>
<organism evidence="11 12">
    <name type="scientific">Methanochimaera problematica</name>
    <dbReference type="NCBI Taxonomy" id="2609417"/>
    <lineage>
        <taxon>Archaea</taxon>
        <taxon>Methanobacteriati</taxon>
        <taxon>Methanobacteriota</taxon>
        <taxon>Stenosarchaea group</taxon>
        <taxon>Methanomicrobia</taxon>
        <taxon>Methanomicrobiales</taxon>
        <taxon>Methanomicrobiaceae</taxon>
        <taxon>Methanochimaera</taxon>
    </lineage>
</organism>
<feature type="domain" description="Ketopantoate reductase C-terminal" evidence="10">
    <location>
        <begin position="185"/>
        <end position="311"/>
    </location>
</feature>
<dbReference type="InterPro" id="IPR013752">
    <property type="entry name" value="KPA_reductase"/>
</dbReference>
<dbReference type="InterPro" id="IPR008927">
    <property type="entry name" value="6-PGluconate_DH-like_C_sf"/>
</dbReference>
<dbReference type="InterPro" id="IPR051402">
    <property type="entry name" value="KPR-Related"/>
</dbReference>
<dbReference type="GeneID" id="85229486"/>
<dbReference type="EMBL" id="CP043875">
    <property type="protein sequence ID" value="WOF16085.1"/>
    <property type="molecule type" value="Genomic_DNA"/>
</dbReference>
<dbReference type="SUPFAM" id="SSF51735">
    <property type="entry name" value="NAD(P)-binding Rossmann-fold domains"/>
    <property type="match status" value="1"/>
</dbReference>
<keyword evidence="3 8" id="KW-0521">NADP</keyword>
<comment type="catalytic activity">
    <reaction evidence="6">
        <text>(R)-pantoate + NADP(+) = 2-dehydropantoate + NADPH + H(+)</text>
        <dbReference type="Rhea" id="RHEA:16233"/>
        <dbReference type="ChEBI" id="CHEBI:11561"/>
        <dbReference type="ChEBI" id="CHEBI:15378"/>
        <dbReference type="ChEBI" id="CHEBI:15980"/>
        <dbReference type="ChEBI" id="CHEBI:57783"/>
        <dbReference type="ChEBI" id="CHEBI:58349"/>
        <dbReference type="EC" id="1.1.1.169"/>
    </reaction>
    <physiologicalReaction direction="right-to-left" evidence="6">
        <dbReference type="Rhea" id="RHEA:16235"/>
    </physiologicalReaction>
</comment>
<dbReference type="GO" id="GO:0008677">
    <property type="term" value="F:2-dehydropantoate 2-reductase activity"/>
    <property type="evidence" value="ECO:0007669"/>
    <property type="project" value="UniProtKB-EC"/>
</dbReference>
<keyword evidence="5 8" id="KW-0560">Oxidoreductase</keyword>
<dbReference type="AlphaFoldDB" id="A0AA97FB12"/>
<gene>
    <name evidence="11" type="ORF">F1737_04875</name>
</gene>
<dbReference type="NCBIfam" id="TIGR00745">
    <property type="entry name" value="apbA_panE"/>
    <property type="match status" value="1"/>
</dbReference>
<dbReference type="Pfam" id="PF02558">
    <property type="entry name" value="ApbA"/>
    <property type="match status" value="1"/>
</dbReference>
<evidence type="ECO:0000313" key="12">
    <source>
        <dbReference type="Proteomes" id="UP001301797"/>
    </source>
</evidence>